<evidence type="ECO:0000313" key="2">
    <source>
        <dbReference type="EMBL" id="UOQ45873.1"/>
    </source>
</evidence>
<name>A0ABY4EPT6_9BACI</name>
<gene>
    <name evidence="2" type="primary">ytzI</name>
    <name evidence="2" type="ORF">MUN89_08100</name>
</gene>
<proteinExistence type="predicted"/>
<organism evidence="2 3">
    <name type="scientific">Halobacillus salinarum</name>
    <dbReference type="NCBI Taxonomy" id="2932257"/>
    <lineage>
        <taxon>Bacteria</taxon>
        <taxon>Bacillati</taxon>
        <taxon>Bacillota</taxon>
        <taxon>Bacilli</taxon>
        <taxon>Bacillales</taxon>
        <taxon>Bacillaceae</taxon>
        <taxon>Halobacillus</taxon>
    </lineage>
</organism>
<evidence type="ECO:0000256" key="1">
    <source>
        <dbReference type="SAM" id="MobiDB-lite"/>
    </source>
</evidence>
<feature type="compositionally biased region" description="Acidic residues" evidence="1">
    <location>
        <begin position="38"/>
        <end position="47"/>
    </location>
</feature>
<evidence type="ECO:0000313" key="3">
    <source>
        <dbReference type="Proteomes" id="UP000831787"/>
    </source>
</evidence>
<dbReference type="RefSeq" id="WP_244712769.1">
    <property type="nucleotide sequence ID" value="NZ_CP095073.1"/>
</dbReference>
<dbReference type="Proteomes" id="UP000831787">
    <property type="component" value="Chromosome"/>
</dbReference>
<dbReference type="InterPro" id="IPR047753">
    <property type="entry name" value="YtzI-like"/>
</dbReference>
<protein>
    <submittedName>
        <fullName evidence="2">YtzI protein</fullName>
    </submittedName>
</protein>
<sequence length="54" mass="5946">MPLVLLLIICIVIVLIIAAAFGFAVSKGYEYKHTVDPLPDETLDDNENNQKADT</sequence>
<keyword evidence="3" id="KW-1185">Reference proteome</keyword>
<reference evidence="2 3" key="1">
    <citation type="submission" date="2022-04" db="EMBL/GenBank/DDBJ databases">
        <title>Halobacillus sp. isolated from saltern.</title>
        <authorList>
            <person name="Won M."/>
            <person name="Lee C.-M."/>
            <person name="Woen H.-Y."/>
            <person name="Kwon S.-W."/>
        </authorList>
    </citation>
    <scope>NUCLEOTIDE SEQUENCE [LARGE SCALE GENOMIC DNA]</scope>
    <source>
        <strain evidence="2 3">SSBR10-3</strain>
    </source>
</reference>
<dbReference type="EMBL" id="CP095073">
    <property type="protein sequence ID" value="UOQ45873.1"/>
    <property type="molecule type" value="Genomic_DNA"/>
</dbReference>
<dbReference type="NCBIfam" id="NF033232">
    <property type="entry name" value="small_YtzI"/>
    <property type="match status" value="1"/>
</dbReference>
<accession>A0ABY4EPT6</accession>
<feature type="region of interest" description="Disordered" evidence="1">
    <location>
        <begin position="35"/>
        <end position="54"/>
    </location>
</feature>